<dbReference type="InterPro" id="IPR008030">
    <property type="entry name" value="NmrA-like"/>
</dbReference>
<dbReference type="Gene3D" id="3.90.25.10">
    <property type="entry name" value="UDP-galactose 4-epimerase, domain 1"/>
    <property type="match status" value="1"/>
</dbReference>
<proteinExistence type="inferred from homology"/>
<accession>A0ABR4M1T9</accession>
<dbReference type="RefSeq" id="XP_070889338.1">
    <property type="nucleotide sequence ID" value="XM_071026663.1"/>
</dbReference>
<keyword evidence="2" id="KW-0521">NADP</keyword>
<dbReference type="GeneID" id="98141735"/>
<protein>
    <recommendedName>
        <fullName evidence="4">NmrA-like domain-containing protein</fullName>
    </recommendedName>
</protein>
<dbReference type="SUPFAM" id="SSF51735">
    <property type="entry name" value="NAD(P)-binding Rossmann-fold domains"/>
    <property type="match status" value="1"/>
</dbReference>
<evidence type="ECO:0000313" key="6">
    <source>
        <dbReference type="Proteomes" id="UP001610432"/>
    </source>
</evidence>
<dbReference type="InterPro" id="IPR051164">
    <property type="entry name" value="NmrA-like_oxidored"/>
</dbReference>
<dbReference type="PANTHER" id="PTHR42748:SF30">
    <property type="entry name" value="NMRA-LIKE DOMAIN-CONTAINING PROTEIN"/>
    <property type="match status" value="1"/>
</dbReference>
<organism evidence="5 6">
    <name type="scientific">Aspergillus lucknowensis</name>
    <dbReference type="NCBI Taxonomy" id="176173"/>
    <lineage>
        <taxon>Eukaryota</taxon>
        <taxon>Fungi</taxon>
        <taxon>Dikarya</taxon>
        <taxon>Ascomycota</taxon>
        <taxon>Pezizomycotina</taxon>
        <taxon>Eurotiomycetes</taxon>
        <taxon>Eurotiomycetidae</taxon>
        <taxon>Eurotiales</taxon>
        <taxon>Aspergillaceae</taxon>
        <taxon>Aspergillus</taxon>
        <taxon>Aspergillus subgen. Nidulantes</taxon>
    </lineage>
</organism>
<comment type="caution">
    <text evidence="5">The sequence shown here is derived from an EMBL/GenBank/DDBJ whole genome shotgun (WGS) entry which is preliminary data.</text>
</comment>
<feature type="domain" description="NmrA-like" evidence="4">
    <location>
        <begin position="3"/>
        <end position="255"/>
    </location>
</feature>
<dbReference type="Proteomes" id="UP001610432">
    <property type="component" value="Unassembled WGS sequence"/>
</dbReference>
<comment type="similarity">
    <text evidence="1">Belongs to the NmrA-type oxidoreductase family.</text>
</comment>
<dbReference type="Gene3D" id="3.40.50.720">
    <property type="entry name" value="NAD(P)-binding Rossmann-like Domain"/>
    <property type="match status" value="1"/>
</dbReference>
<reference evidence="5 6" key="1">
    <citation type="submission" date="2024-07" db="EMBL/GenBank/DDBJ databases">
        <title>Section-level genome sequencing and comparative genomics of Aspergillus sections Usti and Cavernicolus.</title>
        <authorList>
            <consortium name="Lawrence Berkeley National Laboratory"/>
            <person name="Nybo J.L."/>
            <person name="Vesth T.C."/>
            <person name="Theobald S."/>
            <person name="Frisvad J.C."/>
            <person name="Larsen T.O."/>
            <person name="Kjaerboelling I."/>
            <person name="Rothschild-Mancinelli K."/>
            <person name="Lyhne E.K."/>
            <person name="Kogle M.E."/>
            <person name="Barry K."/>
            <person name="Clum A."/>
            <person name="Na H."/>
            <person name="Ledsgaard L."/>
            <person name="Lin J."/>
            <person name="Lipzen A."/>
            <person name="Kuo A."/>
            <person name="Riley R."/>
            <person name="Mondo S."/>
            <person name="Labutti K."/>
            <person name="Haridas S."/>
            <person name="Pangalinan J."/>
            <person name="Salamov A.A."/>
            <person name="Simmons B.A."/>
            <person name="Magnuson J.K."/>
            <person name="Chen J."/>
            <person name="Drula E."/>
            <person name="Henrissat B."/>
            <person name="Wiebenga A."/>
            <person name="Lubbers R.J."/>
            <person name="Gomes A.C."/>
            <person name="Macurrencykelacurrency M.R."/>
            <person name="Stajich J."/>
            <person name="Grigoriev I.V."/>
            <person name="Mortensen U.H."/>
            <person name="De Vries R.P."/>
            <person name="Baker S.E."/>
            <person name="Andersen M.R."/>
        </authorList>
    </citation>
    <scope>NUCLEOTIDE SEQUENCE [LARGE SCALE GENOMIC DNA]</scope>
    <source>
        <strain evidence="5 6">CBS 449.75</strain>
    </source>
</reference>
<dbReference type="CDD" id="cd05251">
    <property type="entry name" value="NmrA_like_SDR_a"/>
    <property type="match status" value="1"/>
</dbReference>
<evidence type="ECO:0000256" key="2">
    <source>
        <dbReference type="ARBA" id="ARBA00022857"/>
    </source>
</evidence>
<dbReference type="PANTHER" id="PTHR42748">
    <property type="entry name" value="NITROGEN METABOLITE REPRESSION PROTEIN NMRA FAMILY MEMBER"/>
    <property type="match status" value="1"/>
</dbReference>
<evidence type="ECO:0000259" key="4">
    <source>
        <dbReference type="Pfam" id="PF05368"/>
    </source>
</evidence>
<evidence type="ECO:0000256" key="1">
    <source>
        <dbReference type="ARBA" id="ARBA00006328"/>
    </source>
</evidence>
<dbReference type="InterPro" id="IPR036291">
    <property type="entry name" value="NAD(P)-bd_dom_sf"/>
</dbReference>
<dbReference type="Pfam" id="PF05368">
    <property type="entry name" value="NmrA"/>
    <property type="match status" value="1"/>
</dbReference>
<sequence length="306" mass="33981">MPTIFVCGATGTQGGALVSNILKSPGLKAHAVARDPSSEASEALKARGVTIFKGDFNDEDSLRVAIQGCTGLFINLALDLTDLTQEVAQAKRLLSVGKKAGVEHVIYSSGISVDQLERHRHWDPSSLIARALLNKREIEHEVRTAGFKYYTIIRPGNFMTNVLTPLVNMQYPELVEKAEVTTPLAPDVLFPMVDTDDIGKFGVAAFQDPERFNAKEFEIASELMRLQDVMKAISKVTGRDVKINYMSQEEIDNQISTNPLLAGQLLFSDIVEFVDMDSVRAWGIPLGTFEDFLPRERERVAQTYFR</sequence>
<gene>
    <name evidence="5" type="ORF">BJX67DRAFT_281015</name>
</gene>
<keyword evidence="3" id="KW-0560">Oxidoreductase</keyword>
<name>A0ABR4M1T9_9EURO</name>
<evidence type="ECO:0000256" key="3">
    <source>
        <dbReference type="ARBA" id="ARBA00023002"/>
    </source>
</evidence>
<dbReference type="EMBL" id="JBFXLQ010000006">
    <property type="protein sequence ID" value="KAL2870359.1"/>
    <property type="molecule type" value="Genomic_DNA"/>
</dbReference>
<keyword evidence="6" id="KW-1185">Reference proteome</keyword>
<evidence type="ECO:0000313" key="5">
    <source>
        <dbReference type="EMBL" id="KAL2870359.1"/>
    </source>
</evidence>